<keyword evidence="2" id="KW-0472">Membrane</keyword>
<evidence type="ECO:0000256" key="2">
    <source>
        <dbReference type="SAM" id="Phobius"/>
    </source>
</evidence>
<keyword evidence="2" id="KW-0812">Transmembrane</keyword>
<accession>A0ABW4S0A2</accession>
<proteinExistence type="predicted"/>
<sequence length="193" mass="19976">MSQTDAVQPASHRYVLKPAPPVRAFVIAAALVLLGALLVALTSGGLGRALAVLVLLAGVTLAAIAGSSMVRMRTFVDVDAEGYRITGPGTERQGTWEEVTKVTTSANGSHLTLYHGQVGRTHVIAPQGEDEQMTSLVADIAKRLDASRGYGETMNVPMMHAPGLQPGDPVPGTSAPAQVDGDAAVGSERPEQA</sequence>
<comment type="caution">
    <text evidence="3">The sequence shown here is derived from an EMBL/GenBank/DDBJ whole genome shotgun (WGS) entry which is preliminary data.</text>
</comment>
<name>A0ABW4S0A2_9ACTN</name>
<organism evidence="3 4">
    <name type="scientific">Luteococcus peritonei</name>
    <dbReference type="NCBI Taxonomy" id="88874"/>
    <lineage>
        <taxon>Bacteria</taxon>
        <taxon>Bacillati</taxon>
        <taxon>Actinomycetota</taxon>
        <taxon>Actinomycetes</taxon>
        <taxon>Propionibacteriales</taxon>
        <taxon>Propionibacteriaceae</taxon>
        <taxon>Luteococcus</taxon>
    </lineage>
</organism>
<dbReference type="EMBL" id="JBHUFZ010000035">
    <property type="protein sequence ID" value="MFD1891524.1"/>
    <property type="molecule type" value="Genomic_DNA"/>
</dbReference>
<feature type="transmembrane region" description="Helical" evidence="2">
    <location>
        <begin position="21"/>
        <end position="40"/>
    </location>
</feature>
<keyword evidence="4" id="KW-1185">Reference proteome</keyword>
<feature type="transmembrane region" description="Helical" evidence="2">
    <location>
        <begin position="46"/>
        <end position="65"/>
    </location>
</feature>
<dbReference type="RefSeq" id="WP_343875999.1">
    <property type="nucleotide sequence ID" value="NZ_BAAAIX010000036.1"/>
</dbReference>
<gene>
    <name evidence="3" type="ORF">ACFSCS_15225</name>
</gene>
<evidence type="ECO:0000256" key="1">
    <source>
        <dbReference type="SAM" id="MobiDB-lite"/>
    </source>
</evidence>
<evidence type="ECO:0000313" key="4">
    <source>
        <dbReference type="Proteomes" id="UP001597326"/>
    </source>
</evidence>
<protein>
    <recommendedName>
        <fullName evidence="5">PH domain-containing protein</fullName>
    </recommendedName>
</protein>
<evidence type="ECO:0000313" key="3">
    <source>
        <dbReference type="EMBL" id="MFD1891524.1"/>
    </source>
</evidence>
<evidence type="ECO:0008006" key="5">
    <source>
        <dbReference type="Google" id="ProtNLM"/>
    </source>
</evidence>
<keyword evidence="2" id="KW-1133">Transmembrane helix</keyword>
<dbReference type="Proteomes" id="UP001597326">
    <property type="component" value="Unassembled WGS sequence"/>
</dbReference>
<reference evidence="4" key="1">
    <citation type="journal article" date="2019" name="Int. J. Syst. Evol. Microbiol.">
        <title>The Global Catalogue of Microorganisms (GCM) 10K type strain sequencing project: providing services to taxonomists for standard genome sequencing and annotation.</title>
        <authorList>
            <consortium name="The Broad Institute Genomics Platform"/>
            <consortium name="The Broad Institute Genome Sequencing Center for Infectious Disease"/>
            <person name="Wu L."/>
            <person name="Ma J."/>
        </authorList>
    </citation>
    <scope>NUCLEOTIDE SEQUENCE [LARGE SCALE GENOMIC DNA]</scope>
    <source>
        <strain evidence="4">CAIM 431</strain>
    </source>
</reference>
<feature type="region of interest" description="Disordered" evidence="1">
    <location>
        <begin position="160"/>
        <end position="193"/>
    </location>
</feature>